<protein>
    <submittedName>
        <fullName evidence="2">DNA polymerase III epsilon subunit-like protein</fullName>
    </submittedName>
</protein>
<dbReference type="SUPFAM" id="SSF53098">
    <property type="entry name" value="Ribonuclease H-like"/>
    <property type="match status" value="1"/>
</dbReference>
<dbReference type="GO" id="GO:0003676">
    <property type="term" value="F:nucleic acid binding"/>
    <property type="evidence" value="ECO:0007669"/>
    <property type="project" value="InterPro"/>
</dbReference>
<gene>
    <name evidence="2" type="ORF">EI71_00133</name>
</gene>
<name>A0A397RZ73_9MOLU</name>
<feature type="domain" description="Exonuclease" evidence="1">
    <location>
        <begin position="2"/>
        <end position="175"/>
    </location>
</feature>
<dbReference type="Proteomes" id="UP000266506">
    <property type="component" value="Unassembled WGS sequence"/>
</dbReference>
<evidence type="ECO:0000313" key="2">
    <source>
        <dbReference type="EMBL" id="RIA78572.1"/>
    </source>
</evidence>
<dbReference type="Pfam" id="PF00929">
    <property type="entry name" value="RNase_T"/>
    <property type="match status" value="1"/>
</dbReference>
<keyword evidence="3" id="KW-1185">Reference proteome</keyword>
<accession>A0A397RZ73</accession>
<sequence>MNLLFFDLEYATSRGGKPKICEFGYVVTDEGFNVVKRGNFIINPNIEKSEWDWRVVRKILTRKVYEYEKQADFYFFYKEINNLITNADIVLGHSLNGDAKALNFECKRYGLDSLDFTFYDVKNFYKEYNNTTKDTSVTNILKSFNLVGEEKEHDAESDAFNTMLELKAMLESLNLSITELIELCPSAKDKNENYVVESIEASRLKKRAKFESILKDNTFVKHSSKGRLLLQFLDNVQPMDVCQQTLAGLSFSISINYEENHYRQLLNIIQILSNLGAKYVLKASTTDVFVTYDTFNEDGSIKPCSKARYVKEAIDAGKSIKVISFDEFLEMIGLSESQLDDLPMVSFDCLYRENAIIKDRKITNLLNKKEDNKKSINHFSTTIGDLFGDILVGC</sequence>
<evidence type="ECO:0000259" key="1">
    <source>
        <dbReference type="SMART" id="SM00479"/>
    </source>
</evidence>
<organism evidence="2 3">
    <name type="scientific">Anaeroplasma bactoclasticum</name>
    <dbReference type="NCBI Taxonomy" id="2088"/>
    <lineage>
        <taxon>Bacteria</taxon>
        <taxon>Bacillati</taxon>
        <taxon>Mycoplasmatota</taxon>
        <taxon>Mollicutes</taxon>
        <taxon>Anaeroplasmatales</taxon>
        <taxon>Anaeroplasmataceae</taxon>
        <taxon>Anaeroplasma</taxon>
    </lineage>
</organism>
<dbReference type="SMART" id="SM00479">
    <property type="entry name" value="EXOIII"/>
    <property type="match status" value="1"/>
</dbReference>
<proteinExistence type="predicted"/>
<dbReference type="RefSeq" id="WP_119015315.1">
    <property type="nucleotide sequence ID" value="NZ_QXEV01000001.1"/>
</dbReference>
<dbReference type="EMBL" id="QXEV01000001">
    <property type="protein sequence ID" value="RIA78572.1"/>
    <property type="molecule type" value="Genomic_DNA"/>
</dbReference>
<comment type="caution">
    <text evidence="2">The sequence shown here is derived from an EMBL/GenBank/DDBJ whole genome shotgun (WGS) entry which is preliminary data.</text>
</comment>
<dbReference type="InterPro" id="IPR036397">
    <property type="entry name" value="RNaseH_sf"/>
</dbReference>
<dbReference type="OrthoDB" id="403365at2"/>
<reference evidence="2 3" key="1">
    <citation type="submission" date="2018-08" db="EMBL/GenBank/DDBJ databases">
        <title>Genomic Encyclopedia of Archaeal and Bacterial Type Strains, Phase II (KMG-II): from individual species to whole genera.</title>
        <authorList>
            <person name="Goeker M."/>
        </authorList>
    </citation>
    <scope>NUCLEOTIDE SEQUENCE [LARGE SCALE GENOMIC DNA]</scope>
    <source>
        <strain evidence="2 3">ATCC 27112</strain>
    </source>
</reference>
<dbReference type="InParanoid" id="A0A397RZ73"/>
<dbReference type="InterPro" id="IPR013520">
    <property type="entry name" value="Ribonucl_H"/>
</dbReference>
<dbReference type="AlphaFoldDB" id="A0A397RZ73"/>
<dbReference type="InterPro" id="IPR012337">
    <property type="entry name" value="RNaseH-like_sf"/>
</dbReference>
<dbReference type="GO" id="GO:0004527">
    <property type="term" value="F:exonuclease activity"/>
    <property type="evidence" value="ECO:0007669"/>
    <property type="project" value="UniProtKB-ARBA"/>
</dbReference>
<dbReference type="Gene3D" id="3.30.420.10">
    <property type="entry name" value="Ribonuclease H-like superfamily/Ribonuclease H"/>
    <property type="match status" value="1"/>
</dbReference>
<evidence type="ECO:0000313" key="3">
    <source>
        <dbReference type="Proteomes" id="UP000266506"/>
    </source>
</evidence>